<dbReference type="PRINTS" id="PR00081">
    <property type="entry name" value="GDHRDH"/>
</dbReference>
<dbReference type="PANTHER" id="PTHR42760">
    <property type="entry name" value="SHORT-CHAIN DEHYDROGENASES/REDUCTASES FAMILY MEMBER"/>
    <property type="match status" value="1"/>
</dbReference>
<evidence type="ECO:0000256" key="2">
    <source>
        <dbReference type="ARBA" id="ARBA00023002"/>
    </source>
</evidence>
<dbReference type="Pfam" id="PF13561">
    <property type="entry name" value="adh_short_C2"/>
    <property type="match status" value="1"/>
</dbReference>
<dbReference type="GO" id="GO:0006633">
    <property type="term" value="P:fatty acid biosynthetic process"/>
    <property type="evidence" value="ECO:0007669"/>
    <property type="project" value="TreeGrafter"/>
</dbReference>
<keyword evidence="2" id="KW-0560">Oxidoreductase</keyword>
<name>A0A5Q5BJH4_MYCSS</name>
<dbReference type="Gene3D" id="3.40.50.720">
    <property type="entry name" value="NAD(P)-binding Rossmann-like Domain"/>
    <property type="match status" value="1"/>
</dbReference>
<evidence type="ECO:0000256" key="1">
    <source>
        <dbReference type="ARBA" id="ARBA00006484"/>
    </source>
</evidence>
<dbReference type="InterPro" id="IPR036291">
    <property type="entry name" value="NAD(P)-bd_dom_sf"/>
</dbReference>
<dbReference type="InterPro" id="IPR002347">
    <property type="entry name" value="SDR_fam"/>
</dbReference>
<proteinExistence type="inferred from homology"/>
<dbReference type="PANTHER" id="PTHR42760:SF121">
    <property type="entry name" value="3-OXOACYL-(ACYL-CARRIER-PROTEIN) REDUCTASE"/>
    <property type="match status" value="1"/>
</dbReference>
<dbReference type="CDD" id="cd05233">
    <property type="entry name" value="SDR_c"/>
    <property type="match status" value="1"/>
</dbReference>
<dbReference type="PRINTS" id="PR00080">
    <property type="entry name" value="SDRFAMILY"/>
</dbReference>
<reference evidence="3" key="1">
    <citation type="submission" date="2006-06" db="EMBL/GenBank/DDBJ databases">
        <title>Complete sequence of chromosome of Mycobacterium sp. MCS.</title>
        <authorList>
            <consortium name="US DOE Joint Genome Institute"/>
            <person name="Copeland A."/>
            <person name="Lucas S."/>
            <person name="Lapidus A."/>
            <person name="Barry K."/>
            <person name="Detter J.C."/>
            <person name="Glavina del Rio T."/>
            <person name="Hammon N."/>
            <person name="Israni S."/>
            <person name="Dalin E."/>
            <person name="Tice H."/>
            <person name="Pitluck S."/>
            <person name="Martinez M."/>
            <person name="Schmutz J."/>
            <person name="Larimer F."/>
            <person name="Land M."/>
            <person name="Hauser L."/>
            <person name="Kyrpides N."/>
            <person name="Kim E."/>
            <person name="Miller C.D."/>
            <person name="Hughes J.E."/>
            <person name="Anderson A.J."/>
            <person name="Sims R.C."/>
            <person name="Richardson P."/>
        </authorList>
    </citation>
    <scope>NUCLEOTIDE SEQUENCE [LARGE SCALE GENOMIC DNA]</scope>
    <source>
        <strain evidence="3">MCS</strain>
    </source>
</reference>
<protein>
    <submittedName>
        <fullName evidence="3">Short-chain dehydrogenase/reductase SDR</fullName>
    </submittedName>
</protein>
<evidence type="ECO:0000313" key="3">
    <source>
        <dbReference type="EMBL" id="ABG08529.1"/>
    </source>
</evidence>
<dbReference type="EMBL" id="CP000384">
    <property type="protein sequence ID" value="ABG08529.1"/>
    <property type="molecule type" value="Genomic_DNA"/>
</dbReference>
<gene>
    <name evidence="3" type="ordered locus">Mmcs_2421</name>
</gene>
<dbReference type="KEGG" id="mmc:Mmcs_2421"/>
<dbReference type="FunFam" id="3.40.50.720:FF:000084">
    <property type="entry name" value="Short-chain dehydrogenase reductase"/>
    <property type="match status" value="1"/>
</dbReference>
<dbReference type="AlphaFoldDB" id="A0A5Q5BJH4"/>
<sequence length="263" mass="27680">MTADSPTLQTAVVTGAGSGIGRAIATTLAARGWRIIVTDVNLTGAQETVAGLEDAAGRGHEALQLDVTDAAAAARLADDVADRLGLDAWVNNAGVSAMERFVDVTPGQYDRTLDINTKAVFFCGQAAARAMIRTGRQGTIVNTASMAAKQGRVPFLTDYVASKFAVLGLTQAMAYELADHQITVNCVCPGFVATPMQSRELEWEARLTGSTPDAVRQSWIDATPLARLQTPDDVARAVAFLVSDDARFITGEALSVNGGAYMD</sequence>
<dbReference type="SUPFAM" id="SSF51735">
    <property type="entry name" value="NAD(P)-binding Rossmann-fold domains"/>
    <property type="match status" value="1"/>
</dbReference>
<comment type="similarity">
    <text evidence="1">Belongs to the short-chain dehydrogenases/reductases (SDR) family.</text>
</comment>
<dbReference type="GO" id="GO:0048038">
    <property type="term" value="F:quinone binding"/>
    <property type="evidence" value="ECO:0007669"/>
    <property type="project" value="TreeGrafter"/>
</dbReference>
<accession>A0A5Q5BJH4</accession>
<organism evidence="3">
    <name type="scientific">Mycobacterium sp. (strain MCS)</name>
    <dbReference type="NCBI Taxonomy" id="164756"/>
    <lineage>
        <taxon>Bacteria</taxon>
        <taxon>Bacillati</taxon>
        <taxon>Actinomycetota</taxon>
        <taxon>Actinomycetes</taxon>
        <taxon>Mycobacteriales</taxon>
        <taxon>Mycobacteriaceae</taxon>
        <taxon>Mycobacterium</taxon>
    </lineage>
</organism>
<dbReference type="GO" id="GO:0016616">
    <property type="term" value="F:oxidoreductase activity, acting on the CH-OH group of donors, NAD or NADP as acceptor"/>
    <property type="evidence" value="ECO:0007669"/>
    <property type="project" value="TreeGrafter"/>
</dbReference>